<accession>A0A4R4DSG5</accession>
<dbReference type="EMBL" id="SKBM01000007">
    <property type="protein sequence ID" value="TCZ63556.1"/>
    <property type="molecule type" value="Genomic_DNA"/>
</dbReference>
<evidence type="ECO:0000313" key="2">
    <source>
        <dbReference type="Proteomes" id="UP000295023"/>
    </source>
</evidence>
<sequence>MTRGLGGHSPANVTHHLKGIHFPAKKQDLIRQAKKNGAEQDIMQVLDGMEEREFDSIAEVMKAVGEVERGMDR</sequence>
<evidence type="ECO:0000313" key="1">
    <source>
        <dbReference type="EMBL" id="TCZ63556.1"/>
    </source>
</evidence>
<dbReference type="InterPro" id="IPR021527">
    <property type="entry name" value="DUF2795"/>
</dbReference>
<proteinExistence type="predicted"/>
<reference evidence="1 2" key="1">
    <citation type="submission" date="2019-03" db="EMBL/GenBank/DDBJ databases">
        <title>Paracraurococcus aquatilis NE82 genome sequence.</title>
        <authorList>
            <person name="Zhao Y."/>
            <person name="Du Z."/>
        </authorList>
    </citation>
    <scope>NUCLEOTIDE SEQUENCE [LARGE SCALE GENOMIC DNA]</scope>
    <source>
        <strain evidence="1 2">NE82</strain>
    </source>
</reference>
<dbReference type="RefSeq" id="WP_132287420.1">
    <property type="nucleotide sequence ID" value="NZ_SKBM01000007.1"/>
</dbReference>
<protein>
    <submittedName>
        <fullName evidence="1">DUF2795 domain-containing protein</fullName>
    </submittedName>
</protein>
<dbReference type="Proteomes" id="UP000295023">
    <property type="component" value="Unassembled WGS sequence"/>
</dbReference>
<gene>
    <name evidence="1" type="ORF">EXY23_09175</name>
</gene>
<dbReference type="OrthoDB" id="3078349at2"/>
<dbReference type="AlphaFoldDB" id="A0A4R4DSG5"/>
<comment type="caution">
    <text evidence="1">The sequence shown here is derived from an EMBL/GenBank/DDBJ whole genome shotgun (WGS) entry which is preliminary data.</text>
</comment>
<organism evidence="1 2">
    <name type="scientific">Roseicella aquatilis</name>
    <dbReference type="NCBI Taxonomy" id="2527868"/>
    <lineage>
        <taxon>Bacteria</taxon>
        <taxon>Pseudomonadati</taxon>
        <taxon>Pseudomonadota</taxon>
        <taxon>Alphaproteobacteria</taxon>
        <taxon>Acetobacterales</taxon>
        <taxon>Roseomonadaceae</taxon>
        <taxon>Roseicella</taxon>
    </lineage>
</organism>
<keyword evidence="2" id="KW-1185">Reference proteome</keyword>
<name>A0A4R4DSG5_9PROT</name>
<dbReference type="Pfam" id="PF11387">
    <property type="entry name" value="DUF2795"/>
    <property type="match status" value="1"/>
</dbReference>